<feature type="domain" description="ABC transporter" evidence="5">
    <location>
        <begin position="14"/>
        <end position="261"/>
    </location>
</feature>
<evidence type="ECO:0000313" key="7">
    <source>
        <dbReference type="Proteomes" id="UP000298127"/>
    </source>
</evidence>
<comment type="caution">
    <text evidence="6">The sequence shown here is derived from an EMBL/GenBank/DDBJ whole genome shotgun (WGS) entry which is preliminary data.</text>
</comment>
<dbReference type="SUPFAM" id="SSF52540">
    <property type="entry name" value="P-loop containing nucleoside triphosphate hydrolases"/>
    <property type="match status" value="2"/>
</dbReference>
<proteinExistence type="inferred from homology"/>
<keyword evidence="7" id="KW-1185">Reference proteome</keyword>
<accession>A0A4Y9R6F3</accession>
<protein>
    <submittedName>
        <fullName evidence="6">ABC transporter ATP-binding protein</fullName>
    </submittedName>
</protein>
<gene>
    <name evidence="6" type="ORF">E4M00_05940</name>
</gene>
<dbReference type="InterPro" id="IPR017871">
    <property type="entry name" value="ABC_transporter-like_CS"/>
</dbReference>
<dbReference type="PANTHER" id="PTHR43776">
    <property type="entry name" value="TRANSPORT ATP-BINDING PROTEIN"/>
    <property type="match status" value="1"/>
</dbReference>
<keyword evidence="4 6" id="KW-0067">ATP-binding</keyword>
<evidence type="ECO:0000256" key="1">
    <source>
        <dbReference type="ARBA" id="ARBA00005417"/>
    </source>
</evidence>
<dbReference type="RefSeq" id="WP_135119527.1">
    <property type="nucleotide sequence ID" value="NZ_SPQZ01000002.1"/>
</dbReference>
<evidence type="ECO:0000256" key="2">
    <source>
        <dbReference type="ARBA" id="ARBA00022448"/>
    </source>
</evidence>
<dbReference type="SMART" id="SM00382">
    <property type="entry name" value="AAA"/>
    <property type="match status" value="2"/>
</dbReference>
<evidence type="ECO:0000259" key="5">
    <source>
        <dbReference type="PROSITE" id="PS50893"/>
    </source>
</evidence>
<dbReference type="InterPro" id="IPR003439">
    <property type="entry name" value="ABC_transporter-like_ATP-bd"/>
</dbReference>
<comment type="similarity">
    <text evidence="1">Belongs to the ABC transporter superfamily.</text>
</comment>
<reference evidence="6 7" key="1">
    <citation type="journal article" date="2018" name="J. Microbiol.">
        <title>Leifsonia flava sp. nov., a novel actinobacterium isolated from the rhizosphere of Aquilegia viridiflora.</title>
        <authorList>
            <person name="Cai Y."/>
            <person name="Tao W.Z."/>
            <person name="Ma Y.J."/>
            <person name="Cheng J."/>
            <person name="Zhang M.Y."/>
            <person name="Zhang Y.X."/>
        </authorList>
    </citation>
    <scope>NUCLEOTIDE SEQUENCE [LARGE SCALE GENOMIC DNA]</scope>
    <source>
        <strain evidence="6 7">SYP-B2174</strain>
    </source>
</reference>
<dbReference type="InterPro" id="IPR003593">
    <property type="entry name" value="AAA+_ATPase"/>
</dbReference>
<dbReference type="InterPro" id="IPR013563">
    <property type="entry name" value="Oligopep_ABC_C"/>
</dbReference>
<dbReference type="GO" id="GO:0005524">
    <property type="term" value="F:ATP binding"/>
    <property type="evidence" value="ECO:0007669"/>
    <property type="project" value="UniProtKB-KW"/>
</dbReference>
<dbReference type="InterPro" id="IPR050319">
    <property type="entry name" value="ABC_transp_ATP-bind"/>
</dbReference>
<dbReference type="InterPro" id="IPR027417">
    <property type="entry name" value="P-loop_NTPase"/>
</dbReference>
<dbReference type="GO" id="GO:0055085">
    <property type="term" value="P:transmembrane transport"/>
    <property type="evidence" value="ECO:0007669"/>
    <property type="project" value="UniProtKB-ARBA"/>
</dbReference>
<dbReference type="GO" id="GO:0015833">
    <property type="term" value="P:peptide transport"/>
    <property type="evidence" value="ECO:0007669"/>
    <property type="project" value="InterPro"/>
</dbReference>
<dbReference type="GO" id="GO:0016887">
    <property type="term" value="F:ATP hydrolysis activity"/>
    <property type="evidence" value="ECO:0007669"/>
    <property type="project" value="InterPro"/>
</dbReference>
<dbReference type="Gene3D" id="3.40.50.300">
    <property type="entry name" value="P-loop containing nucleotide triphosphate hydrolases"/>
    <property type="match status" value="2"/>
</dbReference>
<organism evidence="6 7">
    <name type="scientific">Orlajensenia leifsoniae</name>
    <dbReference type="NCBI Taxonomy" id="2561933"/>
    <lineage>
        <taxon>Bacteria</taxon>
        <taxon>Bacillati</taxon>
        <taxon>Actinomycetota</taxon>
        <taxon>Actinomycetes</taxon>
        <taxon>Micrococcales</taxon>
        <taxon>Microbacteriaceae</taxon>
        <taxon>Orlajensenia</taxon>
    </lineage>
</organism>
<name>A0A4Y9R6F3_9MICO</name>
<evidence type="ECO:0000256" key="4">
    <source>
        <dbReference type="ARBA" id="ARBA00022840"/>
    </source>
</evidence>
<keyword evidence="3" id="KW-0547">Nucleotide-binding</keyword>
<dbReference type="Pfam" id="PF00005">
    <property type="entry name" value="ABC_tran"/>
    <property type="match status" value="2"/>
</dbReference>
<dbReference type="PROSITE" id="PS50893">
    <property type="entry name" value="ABC_TRANSPORTER_2"/>
    <property type="match status" value="2"/>
</dbReference>
<dbReference type="Proteomes" id="UP000298127">
    <property type="component" value="Unassembled WGS sequence"/>
</dbReference>
<dbReference type="Pfam" id="PF08352">
    <property type="entry name" value="oligo_HPY"/>
    <property type="match status" value="2"/>
</dbReference>
<evidence type="ECO:0000313" key="6">
    <source>
        <dbReference type="EMBL" id="TFV99035.1"/>
    </source>
</evidence>
<dbReference type="PROSITE" id="PS00211">
    <property type="entry name" value="ABC_TRANSPORTER_1"/>
    <property type="match status" value="2"/>
</dbReference>
<evidence type="ECO:0000256" key="3">
    <source>
        <dbReference type="ARBA" id="ARBA00022741"/>
    </source>
</evidence>
<sequence>MTDVAAPRDPVLDVRGLEVSFGTGRVRRAVVQGLDLRIAAGQCVAIVGESGSGKSVTARSLLGLAGADAAVRADRLDVGGTGMLRAGEREWRRLRGVGVGLVLQDALVSLDPLRTIGREIGDALRLHRRMPAAAARARVLELLELVGMPDPAGAIDRRSGELSGGMRQRALIASAIALDPPLLIADEPTTALDVGVQARVLALLAEARDRGTGILLISHDLAVVSALADRIIVLDDGLVVEEGPTTEVITSPRHPTTRALVAAVPTEVPRGHPLTLVDRSNALVSRPVTASAPREIVLEGRALTKTFTTRGTPTLAVDDVSFSLERGRTLGLVGESGSGKTTVARLMLAIAAPDSGEVLLGGSAWSSLPERERRPLRPRIGAIYQDALGSFDPRWTVERILRDALGPAATGTEVVDLLEQVRLAPDAAARHPLTLSGGQRQRVSIARALAEAPEILVCDEPVSALDTTVQARVLDLLDELQRERGLSLLFISHDLGVVRHMSDTVAVMRHGRIVEHGDAESVFTDPQHEYTRSLIADAPRLRSLG</sequence>
<dbReference type="PANTHER" id="PTHR43776:SF7">
    <property type="entry name" value="D,D-DIPEPTIDE TRANSPORT ATP-BINDING PROTEIN DDPF-RELATED"/>
    <property type="match status" value="1"/>
</dbReference>
<feature type="domain" description="ABC transporter" evidence="5">
    <location>
        <begin position="298"/>
        <end position="535"/>
    </location>
</feature>
<dbReference type="EMBL" id="SPQZ01000002">
    <property type="protein sequence ID" value="TFV99035.1"/>
    <property type="molecule type" value="Genomic_DNA"/>
</dbReference>
<dbReference type="AlphaFoldDB" id="A0A4Y9R6F3"/>
<dbReference type="CDD" id="cd03257">
    <property type="entry name" value="ABC_NikE_OppD_transporters"/>
    <property type="match status" value="2"/>
</dbReference>
<keyword evidence="2" id="KW-0813">Transport</keyword>